<evidence type="ECO:0000313" key="2">
    <source>
        <dbReference type="Proteomes" id="UP000680866"/>
    </source>
</evidence>
<organism evidence="1 2">
    <name type="scientific">Polymorphospora rubra</name>
    <dbReference type="NCBI Taxonomy" id="338584"/>
    <lineage>
        <taxon>Bacteria</taxon>
        <taxon>Bacillati</taxon>
        <taxon>Actinomycetota</taxon>
        <taxon>Actinomycetes</taxon>
        <taxon>Micromonosporales</taxon>
        <taxon>Micromonosporaceae</taxon>
        <taxon>Polymorphospora</taxon>
    </lineage>
</organism>
<dbReference type="KEGG" id="pry:Prubr_59320"/>
<evidence type="ECO:0000313" key="1">
    <source>
        <dbReference type="EMBL" id="BCJ68911.1"/>
    </source>
</evidence>
<dbReference type="EMBL" id="AP023359">
    <property type="protein sequence ID" value="BCJ68911.1"/>
    <property type="molecule type" value="Genomic_DNA"/>
</dbReference>
<sequence length="242" mass="26575">MVSYHRGVQEMINPRSDGVRLFLRRWYGPGGGRGNLLAPPARGVPHELAEWHKEASSVGSPVTFQDYPVPLSELTRSEDGMMVFWIENQGAYYWAVDPDEDDSVVVVREYGSDPWLTTGETLGRFLLHCTVREAIVGAESKLAAVVPESVLHGQVLTRLIPLGFPAMATESSSTRLFCRHDALVMVMPPPVGYSLPGESSWMAVVAVAHGQDVRKVDLGLADFVLSGEARVEPVDAFEEPPF</sequence>
<name>A0A810N587_9ACTN</name>
<gene>
    <name evidence="1" type="ORF">Prubr_59320</name>
</gene>
<reference evidence="1" key="1">
    <citation type="submission" date="2020-08" db="EMBL/GenBank/DDBJ databases">
        <title>Whole genome shotgun sequence of Polymorphospora rubra NBRC 101157.</title>
        <authorList>
            <person name="Komaki H."/>
            <person name="Tamura T."/>
        </authorList>
    </citation>
    <scope>NUCLEOTIDE SEQUENCE</scope>
    <source>
        <strain evidence="1">NBRC 101157</strain>
    </source>
</reference>
<accession>A0A810N587</accession>
<dbReference type="Proteomes" id="UP000680866">
    <property type="component" value="Chromosome"/>
</dbReference>
<dbReference type="AlphaFoldDB" id="A0A810N587"/>
<protein>
    <submittedName>
        <fullName evidence="1">Uncharacterized protein</fullName>
    </submittedName>
</protein>
<proteinExistence type="predicted"/>
<keyword evidence="2" id="KW-1185">Reference proteome</keyword>